<accession>A0A0G2Z8Z7</accession>
<organism evidence="1 2">
    <name type="scientific">Streptococcus agalactiae</name>
    <dbReference type="NCBI Taxonomy" id="1311"/>
    <lineage>
        <taxon>Bacteria</taxon>
        <taxon>Bacillati</taxon>
        <taxon>Bacillota</taxon>
        <taxon>Bacilli</taxon>
        <taxon>Lactobacillales</taxon>
        <taxon>Streptococcaceae</taxon>
        <taxon>Streptococcus</taxon>
    </lineage>
</organism>
<reference evidence="1 2" key="1">
    <citation type="journal article" date="2018" name="Emerg. Microbes Infect.">
        <title>Phenotypic and molecular analysis of nontypeable Group B streptococci: identification of cps2a and hybrid cps2a/cps5 Group B streptococcal capsule gene clusters.</title>
        <authorList>
            <person name="Alhhazmi A."/>
            <person name="Tyrrell G.J."/>
        </authorList>
    </citation>
    <scope>NUCLEOTIDE SEQUENCE [LARGE SCALE GENOMIC DNA]</scope>
    <source>
        <strain evidence="1 2">PLGBS17</strain>
    </source>
</reference>
<evidence type="ECO:0000313" key="2">
    <source>
        <dbReference type="Proteomes" id="UP000256718"/>
    </source>
</evidence>
<sequence length="38" mass="4562">MLQSYLRPLGDFIYLSRNQTHTKSINYLRKQVICDKMS</sequence>
<comment type="caution">
    <text evidence="1">The sequence shown here is derived from an EMBL/GenBank/DDBJ whole genome shotgun (WGS) entry which is preliminary data.</text>
</comment>
<gene>
    <name evidence="1" type="ORF">C4618_11085</name>
</gene>
<proteinExistence type="predicted"/>
<dbReference type="EMBL" id="QHGZ01000221">
    <property type="protein sequence ID" value="RDY77690.1"/>
    <property type="molecule type" value="Genomic_DNA"/>
</dbReference>
<protein>
    <submittedName>
        <fullName evidence="1">Uncharacterized protein</fullName>
    </submittedName>
</protein>
<name>A0A0G2Z8Z7_STRAG</name>
<dbReference type="AlphaFoldDB" id="A0A0G2Z8Z7"/>
<dbReference type="Proteomes" id="UP000256718">
    <property type="component" value="Unassembled WGS sequence"/>
</dbReference>
<evidence type="ECO:0000313" key="1">
    <source>
        <dbReference type="EMBL" id="RDY77690.1"/>
    </source>
</evidence>